<keyword evidence="2" id="KW-1185">Reference proteome</keyword>
<proteinExistence type="predicted"/>
<gene>
    <name evidence="1" type="ORF">CGZ90_10160</name>
</gene>
<sequence length="82" mass="8939">MTEPFQDSLTPCGKRAPVKQSDISLVYYIKILVGFMSFKVLKSPLNTSLIKLIAVKGAVSSKMKIAFSSCDVLLRSLPYPAG</sequence>
<dbReference type="EMBL" id="NOII01000002">
    <property type="protein sequence ID" value="OYD58235.1"/>
    <property type="molecule type" value="Genomic_DNA"/>
</dbReference>
<accession>A0A235FBT0</accession>
<comment type="caution">
    <text evidence="1">The sequence shown here is derived from an EMBL/GenBank/DDBJ whole genome shotgun (WGS) entry which is preliminary data.</text>
</comment>
<evidence type="ECO:0000313" key="1">
    <source>
        <dbReference type="EMBL" id="OYD58235.1"/>
    </source>
</evidence>
<dbReference type="AlphaFoldDB" id="A0A235FBT0"/>
<organism evidence="1 2">
    <name type="scientific">Fictibacillus aquaticus</name>
    <dbReference type="NCBI Taxonomy" id="2021314"/>
    <lineage>
        <taxon>Bacteria</taxon>
        <taxon>Bacillati</taxon>
        <taxon>Bacillota</taxon>
        <taxon>Bacilli</taxon>
        <taxon>Bacillales</taxon>
        <taxon>Fictibacillaceae</taxon>
        <taxon>Fictibacillus</taxon>
    </lineage>
</organism>
<evidence type="ECO:0000313" key="2">
    <source>
        <dbReference type="Proteomes" id="UP000215059"/>
    </source>
</evidence>
<name>A0A235FBT0_9BACL</name>
<reference evidence="1 2" key="1">
    <citation type="submission" date="2017-07" db="EMBL/GenBank/DDBJ databases">
        <title>Fictibacillus sp. nov. GDSW-R2A3 Genome sequencing and assembly.</title>
        <authorList>
            <person name="Mayilraj S."/>
        </authorList>
    </citation>
    <scope>NUCLEOTIDE SEQUENCE [LARGE SCALE GENOMIC DNA]</scope>
    <source>
        <strain evidence="1 2">GDSW-R2A3</strain>
    </source>
</reference>
<protein>
    <submittedName>
        <fullName evidence="1">Uncharacterized protein</fullName>
    </submittedName>
</protein>
<dbReference type="Proteomes" id="UP000215059">
    <property type="component" value="Unassembled WGS sequence"/>
</dbReference>